<keyword evidence="3" id="KW-1185">Reference proteome</keyword>
<comment type="caution">
    <text evidence="2">The sequence shown here is derived from an EMBL/GenBank/DDBJ whole genome shotgun (WGS) entry which is preliminary data.</text>
</comment>
<gene>
    <name evidence="2" type="ORF">VB620_06930</name>
</gene>
<dbReference type="EMBL" id="JAYGHG010000007">
    <property type="protein sequence ID" value="MEA5581073.1"/>
    <property type="molecule type" value="Genomic_DNA"/>
</dbReference>
<name>A0ABU5UCL2_9CYAN</name>
<dbReference type="RefSeq" id="WP_323195408.1">
    <property type="nucleotide sequence ID" value="NZ_JAYGHG010000007.1"/>
</dbReference>
<evidence type="ECO:0000256" key="1">
    <source>
        <dbReference type="SAM" id="MobiDB-lite"/>
    </source>
</evidence>
<dbReference type="Proteomes" id="UP001302120">
    <property type="component" value="Unassembled WGS sequence"/>
</dbReference>
<protein>
    <recommendedName>
        <fullName evidence="4">Low temperature-induced protein</fullName>
    </recommendedName>
</protein>
<feature type="compositionally biased region" description="Basic and acidic residues" evidence="1">
    <location>
        <begin position="43"/>
        <end position="60"/>
    </location>
</feature>
<evidence type="ECO:0000313" key="2">
    <source>
        <dbReference type="EMBL" id="MEA5581073.1"/>
    </source>
</evidence>
<accession>A0ABU5UCL2</accession>
<organism evidence="2 3">
    <name type="scientific">Nodularia harveyana UHCC-0300</name>
    <dbReference type="NCBI Taxonomy" id="2974287"/>
    <lineage>
        <taxon>Bacteria</taxon>
        <taxon>Bacillati</taxon>
        <taxon>Cyanobacteriota</taxon>
        <taxon>Cyanophyceae</taxon>
        <taxon>Nostocales</taxon>
        <taxon>Nodulariaceae</taxon>
        <taxon>Nodularia</taxon>
    </lineage>
</organism>
<sequence>MKIVNFVFSILRPARFVIVASACMLLFLSSVLPAFAISSYQSDRREGTTRLLETQRKTDEVATSTPLTRKEVQKNSKKGLNEVQGDADIDKMKNPENSQSSTSVEDNVQNLLEKVTGKQ</sequence>
<proteinExistence type="predicted"/>
<evidence type="ECO:0000313" key="3">
    <source>
        <dbReference type="Proteomes" id="UP001302120"/>
    </source>
</evidence>
<feature type="region of interest" description="Disordered" evidence="1">
    <location>
        <begin position="43"/>
        <end position="119"/>
    </location>
</feature>
<reference evidence="2 3" key="1">
    <citation type="submission" date="2023-12" db="EMBL/GenBank/DDBJ databases">
        <title>Baltic Sea Cyanobacteria.</title>
        <authorList>
            <person name="Delbaje E."/>
            <person name="Fewer D.P."/>
            <person name="Shishido T.K."/>
        </authorList>
    </citation>
    <scope>NUCLEOTIDE SEQUENCE [LARGE SCALE GENOMIC DNA]</scope>
    <source>
        <strain evidence="2 3">UHCC-0300</strain>
    </source>
</reference>
<evidence type="ECO:0008006" key="4">
    <source>
        <dbReference type="Google" id="ProtNLM"/>
    </source>
</evidence>
<feature type="compositionally biased region" description="Polar residues" evidence="1">
    <location>
        <begin position="95"/>
        <end position="110"/>
    </location>
</feature>